<sequence length="437" mass="48473">MILTQQMILVAMTMLELAKMGVMMMAAKYQVDRRVKLVLDTGKEKVTLENLNRLNHLLEIQFSVPFSSEPTPDVATVTIMNLSKKTRALFKKGEHVTLYAGYKGDVGVLTEGNINKIPPLLWSGVDSQFSFTFIQGADYSKKKDVSITFKKQSDAEQVIKTIAKKSGIPLKSIKLQIPKKFKKGYTADGQPLELIESIAKKCGSVLRIVRGKYCVVYDTSASDLQKIVRTRRTAVRSAHNHYLTKLKQQGTAAKYRSSTTATISKDRELYKKNLTAAQGRLAKAKTKSGKAAAQKSIKHWQQRISDVGSLKSHKNAIESYTNRTKEVKDAKDAWIDAKKLLAKAEKALRKAGGAKKNSTATKPAEFLLSAETGLTDEPAYSEDDDGESWSFSCLLQHRITTDAVIKVKSRNLNRTMVVDNGEHAYDGSSFLTTGVLK</sequence>
<evidence type="ECO:0000313" key="2">
    <source>
        <dbReference type="EMBL" id="MFD1548195.1"/>
    </source>
</evidence>
<feature type="coiled-coil region" evidence="1">
    <location>
        <begin position="267"/>
        <end position="330"/>
    </location>
</feature>
<reference evidence="3" key="1">
    <citation type="journal article" date="2019" name="Int. J. Syst. Evol. Microbiol.">
        <title>The Global Catalogue of Microorganisms (GCM) 10K type strain sequencing project: providing services to taxonomists for standard genome sequencing and annotation.</title>
        <authorList>
            <consortium name="The Broad Institute Genomics Platform"/>
            <consortium name="The Broad Institute Genome Sequencing Center for Infectious Disease"/>
            <person name="Wu L."/>
            <person name="Ma J."/>
        </authorList>
    </citation>
    <scope>NUCLEOTIDE SEQUENCE [LARGE SCALE GENOMIC DNA]</scope>
    <source>
        <strain evidence="3">CCM 8906</strain>
    </source>
</reference>
<organism evidence="2 3">
    <name type="scientific">Levilactobacillus fuyuanensis</name>
    <dbReference type="NCBI Taxonomy" id="2486022"/>
    <lineage>
        <taxon>Bacteria</taxon>
        <taxon>Bacillati</taxon>
        <taxon>Bacillota</taxon>
        <taxon>Bacilli</taxon>
        <taxon>Lactobacillales</taxon>
        <taxon>Lactobacillaceae</taxon>
        <taxon>Levilactobacillus</taxon>
    </lineage>
</organism>
<name>A0ABW4GZI0_9LACO</name>
<gene>
    <name evidence="2" type="ORF">ACFQ5T_00630</name>
</gene>
<keyword evidence="3" id="KW-1185">Reference proteome</keyword>
<accession>A0ABW4GZI0</accession>
<comment type="caution">
    <text evidence="2">The sequence shown here is derived from an EMBL/GenBank/DDBJ whole genome shotgun (WGS) entry which is preliminary data.</text>
</comment>
<evidence type="ECO:0000256" key="1">
    <source>
        <dbReference type="SAM" id="Coils"/>
    </source>
</evidence>
<proteinExistence type="predicted"/>
<keyword evidence="1" id="KW-0175">Coiled coil</keyword>
<dbReference type="Proteomes" id="UP001597195">
    <property type="component" value="Unassembled WGS sequence"/>
</dbReference>
<evidence type="ECO:0000313" key="3">
    <source>
        <dbReference type="Proteomes" id="UP001597195"/>
    </source>
</evidence>
<dbReference type="EMBL" id="JBHTOM010000001">
    <property type="protein sequence ID" value="MFD1548195.1"/>
    <property type="molecule type" value="Genomic_DNA"/>
</dbReference>
<protein>
    <submittedName>
        <fullName evidence="2">Uncharacterized protein</fullName>
    </submittedName>
</protein>